<dbReference type="Proteomes" id="UP000016498">
    <property type="component" value="Unassembled WGS sequence"/>
</dbReference>
<feature type="region of interest" description="Disordered" evidence="1">
    <location>
        <begin position="295"/>
        <end position="380"/>
    </location>
</feature>
<comment type="caution">
    <text evidence="2">The sequence shown here is derived from an EMBL/GenBank/DDBJ whole genome shotgun (WGS) entry which is preliminary data.</text>
</comment>
<feature type="region of interest" description="Disordered" evidence="1">
    <location>
        <begin position="65"/>
        <end position="86"/>
    </location>
</feature>
<dbReference type="InterPro" id="IPR011990">
    <property type="entry name" value="TPR-like_helical_dom_sf"/>
</dbReference>
<protein>
    <submittedName>
        <fullName evidence="2">Tetratricopeptide repeat protein</fullName>
    </submittedName>
</protein>
<feature type="non-terminal residue" evidence="2">
    <location>
        <position position="1"/>
    </location>
</feature>
<feature type="compositionally biased region" description="Polar residues" evidence="1">
    <location>
        <begin position="69"/>
        <end position="82"/>
    </location>
</feature>
<dbReference type="SUPFAM" id="SSF48452">
    <property type="entry name" value="TPR-like"/>
    <property type="match status" value="1"/>
</dbReference>
<dbReference type="HOGENOM" id="CLU_728639_0_0_11"/>
<proteinExistence type="predicted"/>
<dbReference type="Gene3D" id="1.25.40.10">
    <property type="entry name" value="Tetratricopeptide repeat domain"/>
    <property type="match status" value="1"/>
</dbReference>
<feature type="compositionally biased region" description="Low complexity" evidence="1">
    <location>
        <begin position="319"/>
        <end position="328"/>
    </location>
</feature>
<dbReference type="PATRIC" id="fig|1227262.3.peg.2684"/>
<evidence type="ECO:0000313" key="3">
    <source>
        <dbReference type="Proteomes" id="UP000016498"/>
    </source>
</evidence>
<organism evidence="2 3">
    <name type="scientific">Actinomyces johnsonii F0510</name>
    <dbReference type="NCBI Taxonomy" id="1227262"/>
    <lineage>
        <taxon>Bacteria</taxon>
        <taxon>Bacillati</taxon>
        <taxon>Actinomycetota</taxon>
        <taxon>Actinomycetes</taxon>
        <taxon>Actinomycetales</taxon>
        <taxon>Actinomycetaceae</taxon>
        <taxon>Actinomyces</taxon>
    </lineage>
</organism>
<feature type="compositionally biased region" description="Polar residues" evidence="1">
    <location>
        <begin position="358"/>
        <end position="369"/>
    </location>
</feature>
<dbReference type="EMBL" id="AWSD01000410">
    <property type="protein sequence ID" value="ERH15183.1"/>
    <property type="molecule type" value="Genomic_DNA"/>
</dbReference>
<name>U1R634_9ACTO</name>
<sequence length="380" mass="41482">ATLPDTQHDQATCLEHKGHALLSLGDFDLAIKHFDIARAEYAKIDKTQQEQADCLDAIATAHSAAGRSTEASDTRAQASSLRRTSERDEITRAKNMLMAMDGTEYPASTDNLRWALDVFRKRRGTEAQQAHCMMQLAASLYCEGSLEEALPLIDQGRAIAIKSRADEIVTLTTYLHALMLYTEAHSHENEKEAAELRDKSLTLALEAALRMDRARFRLAKPSQRETWIRNRAEDVMDLAIGLAAELNRAELVSDLIATWRTVGVLDLQISTSSPEPGDLDTRILLVPPLPLPPDAASDLWAGTGQPAPDNSPQADTAEESSALAAAPPIGSQTALSGADLPRRPGPRLAMPHHRTALDTYSTVPLTTLSPDPEPVRATYR</sequence>
<gene>
    <name evidence="2" type="ORF">HMPREF1549_03318</name>
</gene>
<reference evidence="2 3" key="1">
    <citation type="submission" date="2013-06" db="EMBL/GenBank/DDBJ databases">
        <authorList>
            <person name="Weinstock G."/>
            <person name="Sodergren E."/>
            <person name="Lobos E.A."/>
            <person name="Fulton L."/>
            <person name="Fulton R."/>
            <person name="Courtney L."/>
            <person name="Fronick C."/>
            <person name="O'Laughlin M."/>
            <person name="Godfrey J."/>
            <person name="Wilson R.M."/>
            <person name="Miner T."/>
            <person name="Farmer C."/>
            <person name="Delehaunty K."/>
            <person name="Cordes M."/>
            <person name="Minx P."/>
            <person name="Tomlinson C."/>
            <person name="Chen J."/>
            <person name="Wollam A."/>
            <person name="Pepin K.H."/>
            <person name="Bhonagiri V."/>
            <person name="Zhang X."/>
            <person name="Warren W."/>
            <person name="Mitreva M."/>
            <person name="Mardis E.R."/>
            <person name="Wilson R.K."/>
        </authorList>
    </citation>
    <scope>NUCLEOTIDE SEQUENCE [LARGE SCALE GENOMIC DNA]</scope>
    <source>
        <strain evidence="2 3">F0510</strain>
    </source>
</reference>
<dbReference type="AlphaFoldDB" id="U1R634"/>
<evidence type="ECO:0000313" key="2">
    <source>
        <dbReference type="EMBL" id="ERH15183.1"/>
    </source>
</evidence>
<accession>U1R634</accession>
<evidence type="ECO:0000256" key="1">
    <source>
        <dbReference type="SAM" id="MobiDB-lite"/>
    </source>
</evidence>